<dbReference type="SUPFAM" id="SSF52540">
    <property type="entry name" value="P-loop containing nucleoside triphosphate hydrolases"/>
    <property type="match status" value="1"/>
</dbReference>
<proteinExistence type="predicted"/>
<reference evidence="1 2" key="1">
    <citation type="submission" date="2019-10" db="EMBL/GenBank/DDBJ databases">
        <authorList>
            <person name="Palmer J.M."/>
        </authorList>
    </citation>
    <scope>NUCLEOTIDE SEQUENCE [LARGE SCALE GENOMIC DNA]</scope>
    <source>
        <strain evidence="1 2">TWF694</strain>
    </source>
</reference>
<dbReference type="Proteomes" id="UP001365542">
    <property type="component" value="Unassembled WGS sequence"/>
</dbReference>
<dbReference type="PANTHER" id="PTHR37807">
    <property type="entry name" value="OS07G0160300 PROTEIN"/>
    <property type="match status" value="1"/>
</dbReference>
<gene>
    <name evidence="1" type="ORF">TWF694_003112</name>
</gene>
<dbReference type="InterPro" id="IPR027417">
    <property type="entry name" value="P-loop_NTPase"/>
</dbReference>
<organism evidence="1 2">
    <name type="scientific">Orbilia ellipsospora</name>
    <dbReference type="NCBI Taxonomy" id="2528407"/>
    <lineage>
        <taxon>Eukaryota</taxon>
        <taxon>Fungi</taxon>
        <taxon>Dikarya</taxon>
        <taxon>Ascomycota</taxon>
        <taxon>Pezizomycotina</taxon>
        <taxon>Orbiliomycetes</taxon>
        <taxon>Orbiliales</taxon>
        <taxon>Orbiliaceae</taxon>
        <taxon>Orbilia</taxon>
    </lineage>
</organism>
<dbReference type="EMBL" id="JAVHJO010000012">
    <property type="protein sequence ID" value="KAK6531948.1"/>
    <property type="molecule type" value="Genomic_DNA"/>
</dbReference>
<evidence type="ECO:0000313" key="1">
    <source>
        <dbReference type="EMBL" id="KAK6531948.1"/>
    </source>
</evidence>
<dbReference type="PANTHER" id="PTHR37807:SF3">
    <property type="entry name" value="OS07G0160300 PROTEIN"/>
    <property type="match status" value="1"/>
</dbReference>
<sequence length="196" mass="21878">MSSQTTPHKFFIQMSGAPGSGKSTMAKMIGSSINGVVIDHDILRSSLLNASIPFHQAAKHAYRLQWKLAQDFMKQGHSIIMDSTCNYQEVLDEGSALADHHGFAYWYVECKVQDIDLLNQRLRSRQDPMTSQRTGVDRPPAAAVHGNCADQDSRALFQKWIDHPCRPQDNVIVVDSTANLETLRDDILGEIMRPVG</sequence>
<evidence type="ECO:0000313" key="2">
    <source>
        <dbReference type="Proteomes" id="UP001365542"/>
    </source>
</evidence>
<protein>
    <recommendedName>
        <fullName evidence="3">ATP-binding protein</fullName>
    </recommendedName>
</protein>
<dbReference type="Pfam" id="PF13671">
    <property type="entry name" value="AAA_33"/>
    <property type="match status" value="1"/>
</dbReference>
<dbReference type="Gene3D" id="3.40.50.300">
    <property type="entry name" value="P-loop containing nucleotide triphosphate hydrolases"/>
    <property type="match status" value="1"/>
</dbReference>
<evidence type="ECO:0008006" key="3">
    <source>
        <dbReference type="Google" id="ProtNLM"/>
    </source>
</evidence>
<keyword evidence="2" id="KW-1185">Reference proteome</keyword>
<name>A0AAV9X0Y3_9PEZI</name>
<comment type="caution">
    <text evidence="1">The sequence shown here is derived from an EMBL/GenBank/DDBJ whole genome shotgun (WGS) entry which is preliminary data.</text>
</comment>
<dbReference type="AlphaFoldDB" id="A0AAV9X0Y3"/>
<accession>A0AAV9X0Y3</accession>